<reference evidence="1" key="2">
    <citation type="submission" date="2015-02" db="UniProtKB">
        <authorList>
            <consortium name="EnsemblMetazoa"/>
        </authorList>
    </citation>
    <scope>IDENTIFICATION</scope>
</reference>
<evidence type="ECO:0008006" key="3">
    <source>
        <dbReference type="Google" id="ProtNLM"/>
    </source>
</evidence>
<sequence length="108" mass="12271">MANAMHIHHRQQFKKLEGISNYNNWKFAMQMQLIRGGLWIYVDGTLTDATKELQVLATIALGVQEHVYQEVRGHTTAKAAWDNLAKIYQNKSFGSQVALLTTYKCAVC</sequence>
<accession>T1IL21</accession>
<dbReference type="eggNOG" id="KOG0017">
    <property type="taxonomic scope" value="Eukaryota"/>
</dbReference>
<reference evidence="2" key="1">
    <citation type="submission" date="2011-05" db="EMBL/GenBank/DDBJ databases">
        <authorList>
            <person name="Richards S.R."/>
            <person name="Qu J."/>
            <person name="Jiang H."/>
            <person name="Jhangiani S.N."/>
            <person name="Agravi P."/>
            <person name="Goodspeed R."/>
            <person name="Gross S."/>
            <person name="Mandapat C."/>
            <person name="Jackson L."/>
            <person name="Mathew T."/>
            <person name="Pu L."/>
            <person name="Thornton R."/>
            <person name="Saada N."/>
            <person name="Wilczek-Boney K.B."/>
            <person name="Lee S."/>
            <person name="Kovar C."/>
            <person name="Wu Y."/>
            <person name="Scherer S.E."/>
            <person name="Worley K.C."/>
            <person name="Muzny D.M."/>
            <person name="Gibbs R."/>
        </authorList>
    </citation>
    <scope>NUCLEOTIDE SEQUENCE</scope>
    <source>
        <strain evidence="2">Brora</strain>
    </source>
</reference>
<dbReference type="PhylomeDB" id="T1IL21"/>
<protein>
    <recommendedName>
        <fullName evidence="3">DUF4219 domain-containing protein</fullName>
    </recommendedName>
</protein>
<dbReference type="AlphaFoldDB" id="T1IL21"/>
<dbReference type="Pfam" id="PF14223">
    <property type="entry name" value="Retrotran_gag_2"/>
    <property type="match status" value="1"/>
</dbReference>
<proteinExistence type="predicted"/>
<name>T1IL21_STRMM</name>
<dbReference type="EMBL" id="JH430696">
    <property type="status" value="NOT_ANNOTATED_CDS"/>
    <property type="molecule type" value="Genomic_DNA"/>
</dbReference>
<dbReference type="STRING" id="126957.T1IL21"/>
<organism evidence="1 2">
    <name type="scientific">Strigamia maritima</name>
    <name type="common">European centipede</name>
    <name type="synonym">Geophilus maritimus</name>
    <dbReference type="NCBI Taxonomy" id="126957"/>
    <lineage>
        <taxon>Eukaryota</taxon>
        <taxon>Metazoa</taxon>
        <taxon>Ecdysozoa</taxon>
        <taxon>Arthropoda</taxon>
        <taxon>Myriapoda</taxon>
        <taxon>Chilopoda</taxon>
        <taxon>Pleurostigmophora</taxon>
        <taxon>Geophilomorpha</taxon>
        <taxon>Linotaeniidae</taxon>
        <taxon>Strigamia</taxon>
    </lineage>
</organism>
<keyword evidence="2" id="KW-1185">Reference proteome</keyword>
<evidence type="ECO:0000313" key="2">
    <source>
        <dbReference type="Proteomes" id="UP000014500"/>
    </source>
</evidence>
<dbReference type="HOGENOM" id="CLU_2200221_0_0_1"/>
<dbReference type="Proteomes" id="UP000014500">
    <property type="component" value="Unassembled WGS sequence"/>
</dbReference>
<dbReference type="EnsemblMetazoa" id="SMAR001639-RA">
    <property type="protein sequence ID" value="SMAR001639-PA"/>
    <property type="gene ID" value="SMAR001639"/>
</dbReference>
<evidence type="ECO:0000313" key="1">
    <source>
        <dbReference type="EnsemblMetazoa" id="SMAR001639-PA"/>
    </source>
</evidence>